<dbReference type="Gramene" id="evm.model.09.944">
    <property type="protein sequence ID" value="cds.evm.model.09.944"/>
    <property type="gene ID" value="evm.TU.09.944"/>
</dbReference>
<dbReference type="Pfam" id="PF03372">
    <property type="entry name" value="Exo_endo_phos"/>
    <property type="match status" value="1"/>
</dbReference>
<name>A0A803QHV6_CANSA</name>
<sequence length="811" mass="93535">MAKTRSKTKGKAKVSTRKARKGFGSVIEDSISKAIEEEIGITPLKLSEEEDDIVVESVRRRNGDSHLRDVYPTPLSPKSSLKEIRRMEDARMDMMHFIQANQQCNSELLQGKHSNPPVLRSGSVIRNLDKSLQQSEFKGKGESSKVKITLDDIEEEVNFWTPSIVCYVLGSNPPLPVIEVTKERERLNFPRVMVEVFMNQDFPSLLDFEDEFGSNVHVGVKYEWKPVICKHCSGMGHLTDECNKKQSAKQEWVVKEDEGKSNHLWMRRVFKWFLRVKKIVETRGEDNGTKLTNVFQILAERDQLGIQEQEAEGVDNTRGGGEIPLLVMDKFIVWNIRGANKQQKQQAIRQFIRVQGADFVGLLETRVKAHKLGALYLNVFNGWCFSSNIARDKGGRIVIAWNLIRFIVDIIKCTSQLMHLRISTIDGTYNSFLTIVYGFNDRQGRLELWRDLNGLKTKESWIVMGDFNAITTKEERVGHRVKYQAEMEFISSIQHCQLEDVKSTGSFYTWTNKQQGHDRIYSKIDRVLANQQWCDNYPSAEALFLNEGTFDHTPCISSLYPKWKCGKKPFKYFRMWKSHPEYDKRVEMTWRKVIHGEFKSIHYILQGLKLFIMTSGLQPSPQKSAMYCSNMSQEEVNKIQRAAGFTLKDMPFTYLGVPICAKRISGNECIALAEKMTGRIRTWSSINLSFAARVVLVNSVLMAIHTYWCQVMILPKKVVRQLESICRAFLWKGQSQSTGPGLVAWEAVCQSKNAGGIGFRKIHEWNRAAMGKYIWAVAQKQDSLWMRWIHSVYIKDRDWWSYKASDHSSWY</sequence>
<proteinExistence type="predicted"/>
<dbReference type="AlphaFoldDB" id="A0A803QHV6"/>
<feature type="domain" description="Endonuclease/exonuclease/phosphatase" evidence="1">
    <location>
        <begin position="333"/>
        <end position="534"/>
    </location>
</feature>
<evidence type="ECO:0000259" key="1">
    <source>
        <dbReference type="Pfam" id="PF03372"/>
    </source>
</evidence>
<dbReference type="PANTHER" id="PTHR33116">
    <property type="entry name" value="REVERSE TRANSCRIPTASE ZINC-BINDING DOMAIN-CONTAINING PROTEIN-RELATED-RELATED"/>
    <property type="match status" value="1"/>
</dbReference>
<dbReference type="Proteomes" id="UP000596661">
    <property type="component" value="Chromosome 9"/>
</dbReference>
<dbReference type="EnsemblPlants" id="evm.model.09.944">
    <property type="protein sequence ID" value="cds.evm.model.09.944"/>
    <property type="gene ID" value="evm.TU.09.944"/>
</dbReference>
<reference evidence="2" key="2">
    <citation type="submission" date="2021-03" db="UniProtKB">
        <authorList>
            <consortium name="EnsemblPlants"/>
        </authorList>
    </citation>
    <scope>IDENTIFICATION</scope>
</reference>
<evidence type="ECO:0000313" key="2">
    <source>
        <dbReference type="EnsemblPlants" id="cds.evm.model.09.944"/>
    </source>
</evidence>
<dbReference type="InterPro" id="IPR005135">
    <property type="entry name" value="Endo/exonuclease/phosphatase"/>
</dbReference>
<dbReference type="EMBL" id="UZAU01000742">
    <property type="status" value="NOT_ANNOTATED_CDS"/>
    <property type="molecule type" value="Genomic_DNA"/>
</dbReference>
<dbReference type="PANTHER" id="PTHR33116:SF84">
    <property type="entry name" value="RNA-DIRECTED DNA POLYMERASE"/>
    <property type="match status" value="1"/>
</dbReference>
<keyword evidence="3" id="KW-1185">Reference proteome</keyword>
<dbReference type="SUPFAM" id="SSF56219">
    <property type="entry name" value="DNase I-like"/>
    <property type="match status" value="1"/>
</dbReference>
<dbReference type="Gene3D" id="3.60.10.10">
    <property type="entry name" value="Endonuclease/exonuclease/phosphatase"/>
    <property type="match status" value="1"/>
</dbReference>
<protein>
    <recommendedName>
        <fullName evidence="1">Endonuclease/exonuclease/phosphatase domain-containing protein</fullName>
    </recommendedName>
</protein>
<dbReference type="GO" id="GO:0003824">
    <property type="term" value="F:catalytic activity"/>
    <property type="evidence" value="ECO:0007669"/>
    <property type="project" value="InterPro"/>
</dbReference>
<dbReference type="InterPro" id="IPR036691">
    <property type="entry name" value="Endo/exonu/phosph_ase_sf"/>
</dbReference>
<evidence type="ECO:0000313" key="3">
    <source>
        <dbReference type="Proteomes" id="UP000596661"/>
    </source>
</evidence>
<organism evidence="2 3">
    <name type="scientific">Cannabis sativa</name>
    <name type="common">Hemp</name>
    <name type="synonym">Marijuana</name>
    <dbReference type="NCBI Taxonomy" id="3483"/>
    <lineage>
        <taxon>Eukaryota</taxon>
        <taxon>Viridiplantae</taxon>
        <taxon>Streptophyta</taxon>
        <taxon>Embryophyta</taxon>
        <taxon>Tracheophyta</taxon>
        <taxon>Spermatophyta</taxon>
        <taxon>Magnoliopsida</taxon>
        <taxon>eudicotyledons</taxon>
        <taxon>Gunneridae</taxon>
        <taxon>Pentapetalae</taxon>
        <taxon>rosids</taxon>
        <taxon>fabids</taxon>
        <taxon>Rosales</taxon>
        <taxon>Cannabaceae</taxon>
        <taxon>Cannabis</taxon>
    </lineage>
</organism>
<accession>A0A803QHV6</accession>
<reference evidence="2" key="1">
    <citation type="submission" date="2018-11" db="EMBL/GenBank/DDBJ databases">
        <authorList>
            <person name="Grassa J C."/>
        </authorList>
    </citation>
    <scope>NUCLEOTIDE SEQUENCE [LARGE SCALE GENOMIC DNA]</scope>
</reference>